<dbReference type="InterPro" id="IPR006600">
    <property type="entry name" value="HTH_CenpB_DNA-bd_dom"/>
</dbReference>
<accession>A0A060SAT2</accession>
<dbReference type="GO" id="GO:0005634">
    <property type="term" value="C:nucleus"/>
    <property type="evidence" value="ECO:0007669"/>
    <property type="project" value="TreeGrafter"/>
</dbReference>
<name>A0A060SAT2_PYCCI</name>
<protein>
    <recommendedName>
        <fullName evidence="3">HTH CENPB-type domain-containing protein</fullName>
    </recommendedName>
</protein>
<dbReference type="PANTHER" id="PTHR19303">
    <property type="entry name" value="TRANSPOSON"/>
    <property type="match status" value="1"/>
</dbReference>
<comment type="caution">
    <text evidence="4">The sequence shown here is derived from an EMBL/GenBank/DDBJ whole genome shotgun (WGS) entry which is preliminary data.</text>
</comment>
<dbReference type="EMBL" id="CCBP010000101">
    <property type="protein sequence ID" value="CDO71465.1"/>
    <property type="molecule type" value="Genomic_DNA"/>
</dbReference>
<feature type="compositionally biased region" description="Polar residues" evidence="2">
    <location>
        <begin position="39"/>
        <end position="48"/>
    </location>
</feature>
<evidence type="ECO:0000256" key="1">
    <source>
        <dbReference type="ARBA" id="ARBA00023125"/>
    </source>
</evidence>
<feature type="domain" description="HTH CENPB-type" evidence="3">
    <location>
        <begin position="114"/>
        <end position="188"/>
    </location>
</feature>
<dbReference type="Gene3D" id="1.10.10.60">
    <property type="entry name" value="Homeodomain-like"/>
    <property type="match status" value="2"/>
</dbReference>
<dbReference type="OrthoDB" id="2729488at2759"/>
<evidence type="ECO:0000259" key="3">
    <source>
        <dbReference type="PROSITE" id="PS51253"/>
    </source>
</evidence>
<proteinExistence type="predicted"/>
<keyword evidence="5" id="KW-1185">Reference proteome</keyword>
<dbReference type="SUPFAM" id="SSF46689">
    <property type="entry name" value="Homeodomain-like"/>
    <property type="match status" value="1"/>
</dbReference>
<dbReference type="GO" id="GO:0003677">
    <property type="term" value="F:DNA binding"/>
    <property type="evidence" value="ECO:0007669"/>
    <property type="project" value="UniProtKB-KW"/>
</dbReference>
<dbReference type="Pfam" id="PF03221">
    <property type="entry name" value="HTH_Tnp_Tc5"/>
    <property type="match status" value="1"/>
</dbReference>
<dbReference type="AlphaFoldDB" id="A0A060SAT2"/>
<dbReference type="Proteomes" id="UP000029665">
    <property type="component" value="Unassembled WGS sequence"/>
</dbReference>
<dbReference type="SMART" id="SM00674">
    <property type="entry name" value="CENPB"/>
    <property type="match status" value="1"/>
</dbReference>
<dbReference type="PANTHER" id="PTHR19303:SF73">
    <property type="entry name" value="PROTEIN PDC2"/>
    <property type="match status" value="1"/>
</dbReference>
<evidence type="ECO:0000313" key="5">
    <source>
        <dbReference type="Proteomes" id="UP000029665"/>
    </source>
</evidence>
<dbReference type="InterPro" id="IPR004875">
    <property type="entry name" value="DDE_SF_endonuclease_dom"/>
</dbReference>
<reference evidence="4" key="1">
    <citation type="submission" date="2014-01" db="EMBL/GenBank/DDBJ databases">
        <title>The genome of the white-rot fungus Pycnoporus cinnabarinus: a basidiomycete model with a versatile arsenal for lignocellulosic biomass breakdown.</title>
        <authorList>
            <person name="Levasseur A."/>
            <person name="Lomascolo A."/>
            <person name="Ruiz-Duenas F.J."/>
            <person name="Uzan E."/>
            <person name="Piumi F."/>
            <person name="Kues U."/>
            <person name="Ram A.F.J."/>
            <person name="Murat C."/>
            <person name="Haon M."/>
            <person name="Benoit I."/>
            <person name="Arfi Y."/>
            <person name="Chevret D."/>
            <person name="Drula E."/>
            <person name="Kwon M.J."/>
            <person name="Gouret P."/>
            <person name="Lesage-Meessen L."/>
            <person name="Lombard V."/>
            <person name="Mariette J."/>
            <person name="Noirot C."/>
            <person name="Park J."/>
            <person name="Patyshakuliyeva A."/>
            <person name="Wieneger R.A.B."/>
            <person name="Wosten H.A.B."/>
            <person name="Martin F."/>
            <person name="Coutinho P.M."/>
            <person name="de Vries R."/>
            <person name="Martinez A.T."/>
            <person name="Klopp C."/>
            <person name="Pontarotti P."/>
            <person name="Henrissat B."/>
            <person name="Record E."/>
        </authorList>
    </citation>
    <scope>NUCLEOTIDE SEQUENCE [LARGE SCALE GENOMIC DNA]</scope>
    <source>
        <strain evidence="4">BRFM137</strain>
    </source>
</reference>
<evidence type="ECO:0000313" key="4">
    <source>
        <dbReference type="EMBL" id="CDO71465.1"/>
    </source>
</evidence>
<sequence length="593" mass="66426">MEQLSSEHRAALEQLSGPLVSDCLDSDVKKRKPTENTNDHSGSQRKQNATLRQRIEILDWHHANGKKQTRTAQHFDKIYPHLKIKQPLISEWLKNEAKWRAQWDASKGVPGAQDAKWAYQTEHPQISEMMNCWVIQAREAGVLLTGSVLRAKWTSFADRAGILKEDWLSLSEGWLEAFKARHGLRGIKRHGEAGSTELTTVEAERARIQQLIRDHGYQPRDIYNMDETGLFYQMPPDQGLADRALSGVKAKKTQLTYAFTCNADSSDKLPPMVIGKYKKPRPFGGKTGAELGFDYHHNAKAWMTAVLYQSWIKHWDTKLVAQHRKILLLQDNFSGHIVPEGLRAIHVENFEPNLTPHVQPDDQGIIRCFKAHYRAKYIERAIDRYDSGISPAQIYEIDILTAMRIADAAWRAVNVTTIRHCWRRAGILPDFAPIAIPTPTLPISSLIHPPAPSDPAAPDASRDAEDEAANPVQKAEGLVTEALNGLVKTGALQKLNQMDLASLLDPSVEREVFEEISEQEIFEAVQEAACGEDQGDEEQTEVFEAPPTRLEALQAAAVLSRFTASLNSPAARNLEDILAGFTRQITSVPSSIM</sequence>
<evidence type="ECO:0000256" key="2">
    <source>
        <dbReference type="SAM" id="MobiDB-lite"/>
    </source>
</evidence>
<dbReference type="PROSITE" id="PS51253">
    <property type="entry name" value="HTH_CENPB"/>
    <property type="match status" value="1"/>
</dbReference>
<dbReference type="STRING" id="5643.A0A060SAT2"/>
<feature type="region of interest" description="Disordered" evidence="2">
    <location>
        <begin position="23"/>
        <end position="48"/>
    </location>
</feature>
<dbReference type="InterPro" id="IPR050863">
    <property type="entry name" value="CenT-Element_Derived"/>
</dbReference>
<feature type="region of interest" description="Disordered" evidence="2">
    <location>
        <begin position="445"/>
        <end position="472"/>
    </location>
</feature>
<dbReference type="Pfam" id="PF03184">
    <property type="entry name" value="DDE_1"/>
    <property type="match status" value="1"/>
</dbReference>
<dbReference type="HOGENOM" id="CLU_018294_0_1_1"/>
<dbReference type="InterPro" id="IPR009057">
    <property type="entry name" value="Homeodomain-like_sf"/>
</dbReference>
<keyword evidence="1" id="KW-0238">DNA-binding</keyword>
<gene>
    <name evidence="4" type="ORF">BN946_scf184909.g59</name>
</gene>
<dbReference type="OMA" id="WAWIASE"/>
<organism evidence="4 5">
    <name type="scientific">Pycnoporus cinnabarinus</name>
    <name type="common">Cinnabar-red polypore</name>
    <name type="synonym">Trametes cinnabarina</name>
    <dbReference type="NCBI Taxonomy" id="5643"/>
    <lineage>
        <taxon>Eukaryota</taxon>
        <taxon>Fungi</taxon>
        <taxon>Dikarya</taxon>
        <taxon>Basidiomycota</taxon>
        <taxon>Agaricomycotina</taxon>
        <taxon>Agaricomycetes</taxon>
        <taxon>Polyporales</taxon>
        <taxon>Polyporaceae</taxon>
        <taxon>Trametes</taxon>
    </lineage>
</organism>